<keyword evidence="6" id="KW-0324">Glycolysis</keyword>
<comment type="pathway">
    <text evidence="1">Carbohydrate degradation; glycolysis; pyruvate from D-glyceraldehyde 3-phosphate: step 1/5.</text>
</comment>
<evidence type="ECO:0000256" key="2">
    <source>
        <dbReference type="ARBA" id="ARBA00007406"/>
    </source>
</evidence>
<dbReference type="GO" id="GO:0005829">
    <property type="term" value="C:cytosol"/>
    <property type="evidence" value="ECO:0007669"/>
    <property type="project" value="TreeGrafter"/>
</dbReference>
<evidence type="ECO:0000256" key="5">
    <source>
        <dbReference type="ARBA" id="ARBA00023027"/>
    </source>
</evidence>
<dbReference type="Proteomes" id="UP001054252">
    <property type="component" value="Unassembled WGS sequence"/>
</dbReference>
<dbReference type="EC" id="1.2.1.12" evidence="3"/>
<name>A0AAV5MQI3_9ROSI</name>
<dbReference type="GO" id="GO:0004365">
    <property type="term" value="F:glyceraldehyde-3-phosphate dehydrogenase (NAD+) (phosphorylating) activity"/>
    <property type="evidence" value="ECO:0007669"/>
    <property type="project" value="UniProtKB-EC"/>
</dbReference>
<dbReference type="Gene3D" id="3.30.360.10">
    <property type="entry name" value="Dihydrodipicolinate Reductase, domain 2"/>
    <property type="match status" value="1"/>
</dbReference>
<dbReference type="EMBL" id="BPVZ01000548">
    <property type="protein sequence ID" value="GKV51825.1"/>
    <property type="molecule type" value="Genomic_DNA"/>
</dbReference>
<gene>
    <name evidence="7" type="ORF">SLEP1_g58449</name>
</gene>
<dbReference type="PANTHER" id="PTHR10836">
    <property type="entry name" value="GLYCERALDEHYDE 3-PHOSPHATE DEHYDROGENASE"/>
    <property type="match status" value="1"/>
</dbReference>
<keyword evidence="5" id="KW-0520">NAD</keyword>
<comment type="caution">
    <text evidence="7">The sequence shown here is derived from an EMBL/GenBank/DDBJ whole genome shotgun (WGS) entry which is preliminary data.</text>
</comment>
<protein>
    <recommendedName>
        <fullName evidence="3">glyceraldehyde-3-phosphate dehydrogenase (phosphorylating)</fullName>
        <ecNumber evidence="3">1.2.1.12</ecNumber>
    </recommendedName>
</protein>
<evidence type="ECO:0000256" key="4">
    <source>
        <dbReference type="ARBA" id="ARBA00023002"/>
    </source>
</evidence>
<dbReference type="AlphaFoldDB" id="A0AAV5MQI3"/>
<sequence>MLLEVELTFRWIMCSIRWLENFSNIWEESEGKFKGILGYTEDDHSTEDDHARDLLGDRRSSIFNAMPTACSALDNNHFKFIFHCDNQWGYSCRVIDLILHMDSVQAQS</sequence>
<evidence type="ECO:0000256" key="1">
    <source>
        <dbReference type="ARBA" id="ARBA00004869"/>
    </source>
</evidence>
<reference evidence="7 8" key="1">
    <citation type="journal article" date="2021" name="Commun. Biol.">
        <title>The genome of Shorea leprosula (Dipterocarpaceae) highlights the ecological relevance of drought in aseasonal tropical rainforests.</title>
        <authorList>
            <person name="Ng K.K.S."/>
            <person name="Kobayashi M.J."/>
            <person name="Fawcett J.A."/>
            <person name="Hatakeyama M."/>
            <person name="Paape T."/>
            <person name="Ng C.H."/>
            <person name="Ang C.C."/>
            <person name="Tnah L.H."/>
            <person name="Lee C.T."/>
            <person name="Nishiyama T."/>
            <person name="Sese J."/>
            <person name="O'Brien M.J."/>
            <person name="Copetti D."/>
            <person name="Mohd Noor M.I."/>
            <person name="Ong R.C."/>
            <person name="Putra M."/>
            <person name="Sireger I.Z."/>
            <person name="Indrioko S."/>
            <person name="Kosugi Y."/>
            <person name="Izuno A."/>
            <person name="Isagi Y."/>
            <person name="Lee S.L."/>
            <person name="Shimizu K.K."/>
        </authorList>
    </citation>
    <scope>NUCLEOTIDE SEQUENCE [LARGE SCALE GENOMIC DNA]</scope>
    <source>
        <strain evidence="7">214</strain>
    </source>
</reference>
<comment type="similarity">
    <text evidence="2">Belongs to the glyceraldehyde-3-phosphate dehydrogenase family.</text>
</comment>
<evidence type="ECO:0000313" key="7">
    <source>
        <dbReference type="EMBL" id="GKV51825.1"/>
    </source>
</evidence>
<keyword evidence="8" id="KW-1185">Reference proteome</keyword>
<evidence type="ECO:0000256" key="3">
    <source>
        <dbReference type="ARBA" id="ARBA00013119"/>
    </source>
</evidence>
<keyword evidence="4" id="KW-0560">Oxidoreductase</keyword>
<dbReference type="GO" id="GO:0006096">
    <property type="term" value="P:glycolytic process"/>
    <property type="evidence" value="ECO:0007669"/>
    <property type="project" value="UniProtKB-KW"/>
</dbReference>
<accession>A0AAV5MQI3</accession>
<evidence type="ECO:0000313" key="8">
    <source>
        <dbReference type="Proteomes" id="UP001054252"/>
    </source>
</evidence>
<dbReference type="InterPro" id="IPR020831">
    <property type="entry name" value="GlycerAld/Erythrose_P_DH"/>
</dbReference>
<organism evidence="7 8">
    <name type="scientific">Rubroshorea leprosula</name>
    <dbReference type="NCBI Taxonomy" id="152421"/>
    <lineage>
        <taxon>Eukaryota</taxon>
        <taxon>Viridiplantae</taxon>
        <taxon>Streptophyta</taxon>
        <taxon>Embryophyta</taxon>
        <taxon>Tracheophyta</taxon>
        <taxon>Spermatophyta</taxon>
        <taxon>Magnoliopsida</taxon>
        <taxon>eudicotyledons</taxon>
        <taxon>Gunneridae</taxon>
        <taxon>Pentapetalae</taxon>
        <taxon>rosids</taxon>
        <taxon>malvids</taxon>
        <taxon>Malvales</taxon>
        <taxon>Dipterocarpaceae</taxon>
        <taxon>Rubroshorea</taxon>
    </lineage>
</organism>
<dbReference type="PANTHER" id="PTHR10836:SF112">
    <property type="entry name" value="GLYCERALDEHYDE-3-PHOSPHATE DEHYDROGENASE GAPC1, CYTOSOLIC-RELATED"/>
    <property type="match status" value="1"/>
</dbReference>
<proteinExistence type="inferred from homology"/>
<evidence type="ECO:0000256" key="6">
    <source>
        <dbReference type="ARBA" id="ARBA00023152"/>
    </source>
</evidence>